<keyword evidence="3" id="KW-1185">Reference proteome</keyword>
<sequence length="219" mass="24690">MFRNFSFEAASRHPSDLDAHLYMDISPTSTPYLPGVPSPRSLPMRNPPISITELSDRFNEHSIHREPNYTSYFDIASPSSGEISPQYASFTHSRRSSFTYTALSPTALRLQRQRNTRLQCDDAHVRDITSLVERMIDVGDQCVLSSPTSSTTTSSSASSSDDEAPADDFARTRRASTSVIPSHTLRFRRSGDLRTNQERVMKSQRKRKYPSRRKVGVGK</sequence>
<comment type="caution">
    <text evidence="2">The sequence shown here is derived from an EMBL/GenBank/DDBJ whole genome shotgun (WGS) entry which is preliminary data.</text>
</comment>
<evidence type="ECO:0000256" key="1">
    <source>
        <dbReference type="SAM" id="MobiDB-lite"/>
    </source>
</evidence>
<dbReference type="AlphaFoldDB" id="A0A9P4VRE7"/>
<accession>A0A9P4VRE7</accession>
<feature type="compositionally biased region" description="Basic residues" evidence="1">
    <location>
        <begin position="202"/>
        <end position="219"/>
    </location>
</feature>
<feature type="region of interest" description="Disordered" evidence="1">
    <location>
        <begin position="143"/>
        <end position="219"/>
    </location>
</feature>
<dbReference type="Proteomes" id="UP000799429">
    <property type="component" value="Unassembled WGS sequence"/>
</dbReference>
<feature type="compositionally biased region" description="Low complexity" evidence="1">
    <location>
        <begin position="145"/>
        <end position="159"/>
    </location>
</feature>
<protein>
    <submittedName>
        <fullName evidence="2">Uncharacterized protein</fullName>
    </submittedName>
</protein>
<gene>
    <name evidence="2" type="ORF">M501DRAFT_1016389</name>
</gene>
<dbReference type="OrthoDB" id="3910171at2759"/>
<dbReference type="EMBL" id="MU006095">
    <property type="protein sequence ID" value="KAF2839310.1"/>
    <property type="molecule type" value="Genomic_DNA"/>
</dbReference>
<evidence type="ECO:0000313" key="3">
    <source>
        <dbReference type="Proteomes" id="UP000799429"/>
    </source>
</evidence>
<proteinExistence type="predicted"/>
<reference evidence="2" key="1">
    <citation type="journal article" date="2020" name="Stud. Mycol.">
        <title>101 Dothideomycetes genomes: a test case for predicting lifestyles and emergence of pathogens.</title>
        <authorList>
            <person name="Haridas S."/>
            <person name="Albert R."/>
            <person name="Binder M."/>
            <person name="Bloem J."/>
            <person name="Labutti K."/>
            <person name="Salamov A."/>
            <person name="Andreopoulos B."/>
            <person name="Baker S."/>
            <person name="Barry K."/>
            <person name="Bills G."/>
            <person name="Bluhm B."/>
            <person name="Cannon C."/>
            <person name="Castanera R."/>
            <person name="Culley D."/>
            <person name="Daum C."/>
            <person name="Ezra D."/>
            <person name="Gonzalez J."/>
            <person name="Henrissat B."/>
            <person name="Kuo A."/>
            <person name="Liang C."/>
            <person name="Lipzen A."/>
            <person name="Lutzoni F."/>
            <person name="Magnuson J."/>
            <person name="Mondo S."/>
            <person name="Nolan M."/>
            <person name="Ohm R."/>
            <person name="Pangilinan J."/>
            <person name="Park H.-J."/>
            <person name="Ramirez L."/>
            <person name="Alfaro M."/>
            <person name="Sun H."/>
            <person name="Tritt A."/>
            <person name="Yoshinaga Y."/>
            <person name="Zwiers L.-H."/>
            <person name="Turgeon B."/>
            <person name="Goodwin S."/>
            <person name="Spatafora J."/>
            <person name="Crous P."/>
            <person name="Grigoriev I."/>
        </authorList>
    </citation>
    <scope>NUCLEOTIDE SEQUENCE</scope>
    <source>
        <strain evidence="2">CBS 101060</strain>
    </source>
</reference>
<organism evidence="2 3">
    <name type="scientific">Patellaria atrata CBS 101060</name>
    <dbReference type="NCBI Taxonomy" id="1346257"/>
    <lineage>
        <taxon>Eukaryota</taxon>
        <taxon>Fungi</taxon>
        <taxon>Dikarya</taxon>
        <taxon>Ascomycota</taxon>
        <taxon>Pezizomycotina</taxon>
        <taxon>Dothideomycetes</taxon>
        <taxon>Dothideomycetes incertae sedis</taxon>
        <taxon>Patellariales</taxon>
        <taxon>Patellariaceae</taxon>
        <taxon>Patellaria</taxon>
    </lineage>
</organism>
<feature type="compositionally biased region" description="Basic and acidic residues" evidence="1">
    <location>
        <begin position="189"/>
        <end position="201"/>
    </location>
</feature>
<evidence type="ECO:0000313" key="2">
    <source>
        <dbReference type="EMBL" id="KAF2839310.1"/>
    </source>
</evidence>
<name>A0A9P4VRE7_9PEZI</name>